<keyword evidence="3 6" id="KW-0812">Transmembrane</keyword>
<proteinExistence type="predicted"/>
<dbReference type="KEGG" id="acob:P0Y56_08520"/>
<dbReference type="EMBL" id="CP119316">
    <property type="protein sequence ID" value="WEK48321.1"/>
    <property type="molecule type" value="Genomic_DNA"/>
</dbReference>
<keyword evidence="4 6" id="KW-1133">Transmembrane helix</keyword>
<feature type="transmembrane region" description="Helical" evidence="6">
    <location>
        <begin position="289"/>
        <end position="309"/>
    </location>
</feature>
<evidence type="ECO:0000256" key="4">
    <source>
        <dbReference type="ARBA" id="ARBA00022989"/>
    </source>
</evidence>
<evidence type="ECO:0000256" key="5">
    <source>
        <dbReference type="ARBA" id="ARBA00023136"/>
    </source>
</evidence>
<dbReference type="PANTHER" id="PTHR30250:SF11">
    <property type="entry name" value="O-ANTIGEN TRANSPORTER-RELATED"/>
    <property type="match status" value="1"/>
</dbReference>
<evidence type="ECO:0000256" key="1">
    <source>
        <dbReference type="ARBA" id="ARBA00004651"/>
    </source>
</evidence>
<protein>
    <submittedName>
        <fullName evidence="7">Oligosaccharide flippase family protein</fullName>
    </submittedName>
</protein>
<name>A0AAJ5XBM2_9SPHN</name>
<keyword evidence="2" id="KW-1003">Cell membrane</keyword>
<dbReference type="AlphaFoldDB" id="A0AAJ5XBM2"/>
<feature type="transmembrane region" description="Helical" evidence="6">
    <location>
        <begin position="439"/>
        <end position="457"/>
    </location>
</feature>
<evidence type="ECO:0000313" key="7">
    <source>
        <dbReference type="EMBL" id="WEK48321.1"/>
    </source>
</evidence>
<feature type="transmembrane region" description="Helical" evidence="6">
    <location>
        <begin position="415"/>
        <end position="433"/>
    </location>
</feature>
<dbReference type="InterPro" id="IPR002797">
    <property type="entry name" value="Polysacc_synth"/>
</dbReference>
<reference evidence="7" key="1">
    <citation type="submission" date="2023-03" db="EMBL/GenBank/DDBJ databases">
        <title>Andean soil-derived lignocellulolytic bacterial consortium as a source of novel taxa and putative plastic-active enzymes.</title>
        <authorList>
            <person name="Diaz-Garcia L."/>
            <person name="Chuvochina M."/>
            <person name="Feuerriegel G."/>
            <person name="Bunk B."/>
            <person name="Sproer C."/>
            <person name="Streit W.R."/>
            <person name="Rodriguez L.M."/>
            <person name="Overmann J."/>
            <person name="Jimenez D.J."/>
        </authorList>
    </citation>
    <scope>NUCLEOTIDE SEQUENCE</scope>
    <source>
        <strain evidence="7">MAG 26</strain>
    </source>
</reference>
<feature type="transmembrane region" description="Helical" evidence="6">
    <location>
        <begin position="165"/>
        <end position="185"/>
    </location>
</feature>
<comment type="subcellular location">
    <subcellularLocation>
        <location evidence="1">Cell membrane</location>
        <topology evidence="1">Multi-pass membrane protein</topology>
    </subcellularLocation>
</comment>
<feature type="transmembrane region" description="Helical" evidence="6">
    <location>
        <begin position="12"/>
        <end position="35"/>
    </location>
</feature>
<feature type="transmembrane region" description="Helical" evidence="6">
    <location>
        <begin position="381"/>
        <end position="403"/>
    </location>
</feature>
<evidence type="ECO:0000256" key="2">
    <source>
        <dbReference type="ARBA" id="ARBA00022475"/>
    </source>
</evidence>
<organism evidence="7 8">
    <name type="scientific">Candidatus Andeanibacterium colombiense</name>
    <dbReference type="NCBI Taxonomy" id="3121345"/>
    <lineage>
        <taxon>Bacteria</taxon>
        <taxon>Pseudomonadati</taxon>
        <taxon>Pseudomonadota</taxon>
        <taxon>Alphaproteobacteria</taxon>
        <taxon>Sphingomonadales</taxon>
        <taxon>Sphingomonadaceae</taxon>
        <taxon>Candidatus Andeanibacterium</taxon>
    </lineage>
</organism>
<dbReference type="Proteomes" id="UP001218362">
    <property type="component" value="Chromosome"/>
</dbReference>
<dbReference type="PANTHER" id="PTHR30250">
    <property type="entry name" value="PST FAMILY PREDICTED COLANIC ACID TRANSPORTER"/>
    <property type="match status" value="1"/>
</dbReference>
<gene>
    <name evidence="7" type="ORF">P0Y56_08520</name>
</gene>
<feature type="transmembrane region" description="Helical" evidence="6">
    <location>
        <begin position="354"/>
        <end position="375"/>
    </location>
</feature>
<evidence type="ECO:0000256" key="6">
    <source>
        <dbReference type="SAM" id="Phobius"/>
    </source>
</evidence>
<feature type="transmembrane region" description="Helical" evidence="6">
    <location>
        <begin position="106"/>
        <end position="129"/>
    </location>
</feature>
<dbReference type="InterPro" id="IPR050833">
    <property type="entry name" value="Poly_Biosynth_Transport"/>
</dbReference>
<sequence>MSIAIEAFAQPWYIFLFGLPTYGLYVVLWGCVNFLSNLFDLSLTSALQREVPQQDDELRAHAAVRFALLLSLGLTLLVALLIALNADRLAALFSATPHDLQRLPNAIRIFAWALPLWTFVEVATSAARARRAFGPEIRLRVFWEQVARIVAAGLMFLIGKSTSGLLFAHLISLSLTAVLSLRLLGNYYDLRLLATAPIDRKLAREVTLSGLGLLPSALASRALIDLPPVALNWMLPGVGGATAAGLFEIGRKLSTVPYIVRQAFQYVLAPLSAAQAKVDRTQIVRLYRFASRISTALVVPLAGLLIFAAPDILSVYRHEAVAALPILALLAAARAAEAVVGPASAIVEMIGHRLLPLLNGAISVAMLAALAWWLVPQHGAWGMAIAVAVATVAPAYVASVELAISDRISPFDPRLMAGLVVALAGLGTMWGAAYVFHGPARFVSLLLLWTLVSWLALRHGLSREDREGLGGFARRLRLVKAPAKV</sequence>
<evidence type="ECO:0000313" key="8">
    <source>
        <dbReference type="Proteomes" id="UP001218362"/>
    </source>
</evidence>
<accession>A0AAJ5XBM2</accession>
<dbReference type="Pfam" id="PF01943">
    <property type="entry name" value="Polysacc_synt"/>
    <property type="match status" value="1"/>
</dbReference>
<keyword evidence="5 6" id="KW-0472">Membrane</keyword>
<feature type="transmembrane region" description="Helical" evidence="6">
    <location>
        <begin position="66"/>
        <end position="86"/>
    </location>
</feature>
<feature type="transmembrane region" description="Helical" evidence="6">
    <location>
        <begin position="321"/>
        <end position="347"/>
    </location>
</feature>
<dbReference type="GO" id="GO:0005886">
    <property type="term" value="C:plasma membrane"/>
    <property type="evidence" value="ECO:0007669"/>
    <property type="project" value="UniProtKB-SubCell"/>
</dbReference>
<evidence type="ECO:0000256" key="3">
    <source>
        <dbReference type="ARBA" id="ARBA00022692"/>
    </source>
</evidence>